<feature type="region of interest" description="Disordered" evidence="2">
    <location>
        <begin position="92"/>
        <end position="245"/>
    </location>
</feature>
<dbReference type="SUPFAM" id="SSF52833">
    <property type="entry name" value="Thioredoxin-like"/>
    <property type="match status" value="1"/>
</dbReference>
<accession>A0A0N4YIU5</accession>
<proteinExistence type="inferred from homology"/>
<dbReference type="GO" id="GO:0005737">
    <property type="term" value="C:cytoplasm"/>
    <property type="evidence" value="ECO:0007669"/>
    <property type="project" value="TreeGrafter"/>
</dbReference>
<dbReference type="EMBL" id="UYSL01022431">
    <property type="protein sequence ID" value="VDL80447.1"/>
    <property type="molecule type" value="Genomic_DNA"/>
</dbReference>
<comment type="similarity">
    <text evidence="1">Belongs to the SH3BGR family.</text>
</comment>
<name>A0A0N4YIU5_NIPBR</name>
<organism evidence="5">
    <name type="scientific">Nippostrongylus brasiliensis</name>
    <name type="common">Rat hookworm</name>
    <dbReference type="NCBI Taxonomy" id="27835"/>
    <lineage>
        <taxon>Eukaryota</taxon>
        <taxon>Metazoa</taxon>
        <taxon>Ecdysozoa</taxon>
        <taxon>Nematoda</taxon>
        <taxon>Chromadorea</taxon>
        <taxon>Rhabditida</taxon>
        <taxon>Rhabditina</taxon>
        <taxon>Rhabditomorpha</taxon>
        <taxon>Strongyloidea</taxon>
        <taxon>Heligmosomidae</taxon>
        <taxon>Nippostrongylus</taxon>
    </lineage>
</organism>
<dbReference type="InterPro" id="IPR006993">
    <property type="entry name" value="Glut_rich_SH3-bd"/>
</dbReference>
<feature type="compositionally biased region" description="Acidic residues" evidence="2">
    <location>
        <begin position="111"/>
        <end position="154"/>
    </location>
</feature>
<dbReference type="Pfam" id="PF04908">
    <property type="entry name" value="SH3BGR"/>
    <property type="match status" value="1"/>
</dbReference>
<evidence type="ECO:0000313" key="4">
    <source>
        <dbReference type="Proteomes" id="UP000271162"/>
    </source>
</evidence>
<evidence type="ECO:0000313" key="3">
    <source>
        <dbReference type="EMBL" id="VDL80447.1"/>
    </source>
</evidence>
<dbReference type="PANTHER" id="PTHR12232">
    <property type="entry name" value="SH3 DOMAIN-BINDING GLUTAMIC ACID-RICH-LIKE PROTEIN"/>
    <property type="match status" value="1"/>
</dbReference>
<evidence type="ECO:0000313" key="5">
    <source>
        <dbReference type="WBParaSite" id="NBR_0001685101-mRNA-1"/>
    </source>
</evidence>
<dbReference type="PANTHER" id="PTHR12232:SF15">
    <property type="entry name" value="SH3 DOMAIN-BINDING GLUTAMIC ACID-RICH PROTEIN HOMOLOG"/>
    <property type="match status" value="1"/>
</dbReference>
<dbReference type="InterPro" id="IPR051033">
    <property type="entry name" value="SH3BGR"/>
</dbReference>
<reference evidence="5" key="1">
    <citation type="submission" date="2017-02" db="UniProtKB">
        <authorList>
            <consortium name="WormBaseParasite"/>
        </authorList>
    </citation>
    <scope>IDENTIFICATION</scope>
</reference>
<evidence type="ECO:0000256" key="2">
    <source>
        <dbReference type="SAM" id="MobiDB-lite"/>
    </source>
</evidence>
<dbReference type="InterPro" id="IPR036249">
    <property type="entry name" value="Thioredoxin-like_sf"/>
</dbReference>
<feature type="compositionally biased region" description="Basic and acidic residues" evidence="2">
    <location>
        <begin position="92"/>
        <end position="101"/>
    </location>
</feature>
<dbReference type="STRING" id="27835.A0A0N4YIU5"/>
<dbReference type="Gene3D" id="3.40.30.10">
    <property type="entry name" value="Glutaredoxin"/>
    <property type="match status" value="1"/>
</dbReference>
<feature type="compositionally biased region" description="Basic and acidic residues" evidence="2">
    <location>
        <begin position="170"/>
        <end position="190"/>
    </location>
</feature>
<feature type="compositionally biased region" description="Polar residues" evidence="2">
    <location>
        <begin position="160"/>
        <end position="169"/>
    </location>
</feature>
<feature type="compositionally biased region" description="Acidic residues" evidence="2">
    <location>
        <begin position="206"/>
        <end position="245"/>
    </location>
</feature>
<reference evidence="3 4" key="2">
    <citation type="submission" date="2018-11" db="EMBL/GenBank/DDBJ databases">
        <authorList>
            <consortium name="Pathogen Informatics"/>
        </authorList>
    </citation>
    <scope>NUCLEOTIDE SEQUENCE [LARGE SCALE GENOMIC DNA]</scope>
</reference>
<dbReference type="Proteomes" id="UP000271162">
    <property type="component" value="Unassembled WGS sequence"/>
</dbReference>
<dbReference type="WBParaSite" id="NBR_0001685101-mRNA-1">
    <property type="protein sequence ID" value="NBR_0001685101-mRNA-1"/>
    <property type="gene ID" value="NBR_0001685101"/>
</dbReference>
<dbReference type="AlphaFoldDB" id="A0A0N4YIU5"/>
<sequence>MENLVRVVRKRVQRVLMVLDGLSIPFDAIDITKPGNEEHRMFMRERAVKEDAKGNPLPPQFFYNDEYLGNFVDFEEAVEDDRIAEFLRLIPDGDKSDKRNENGVAGAHDEGEGEADDEDEEEEGEDEDEEEGEGEDEDEGGEEDEEEGEDEEEKEEKTVNETISLPTTARDTKGEKASTAKDKEEKKEVESSAVIRLDGLAKDKADDEELDEEEDEEEGEDEEEDEEEGEEEDEEEEYEEEEEAE</sequence>
<keyword evidence="4" id="KW-1185">Reference proteome</keyword>
<dbReference type="OMA" id="NFDRGVS"/>
<gene>
    <name evidence="3" type="ORF">NBR_LOCUS16852</name>
</gene>
<protein>
    <submittedName>
        <fullName evidence="5">Glutaredoxin domain-containing protein</fullName>
    </submittedName>
</protein>
<evidence type="ECO:0000256" key="1">
    <source>
        <dbReference type="ARBA" id="ARBA00007764"/>
    </source>
</evidence>